<protein>
    <submittedName>
        <fullName evidence="3">Putative isac anti-complement</fullName>
    </submittedName>
</protein>
<feature type="signal peptide" evidence="2">
    <location>
        <begin position="1"/>
        <end position="21"/>
    </location>
</feature>
<accession>A0A0K8RHN9</accession>
<dbReference type="EMBL" id="GADI01003415">
    <property type="protein sequence ID" value="JAA70393.1"/>
    <property type="molecule type" value="mRNA"/>
</dbReference>
<dbReference type="AlphaFoldDB" id="A0A0K8RHN9"/>
<organism evidence="3">
    <name type="scientific">Ixodes ricinus</name>
    <name type="common">Common tick</name>
    <name type="synonym">Acarus ricinus</name>
    <dbReference type="NCBI Taxonomy" id="34613"/>
    <lineage>
        <taxon>Eukaryota</taxon>
        <taxon>Metazoa</taxon>
        <taxon>Ecdysozoa</taxon>
        <taxon>Arthropoda</taxon>
        <taxon>Chelicerata</taxon>
        <taxon>Arachnida</taxon>
        <taxon>Acari</taxon>
        <taxon>Parasitiformes</taxon>
        <taxon>Ixodida</taxon>
        <taxon>Ixodoidea</taxon>
        <taxon>Ixodidae</taxon>
        <taxon>Ixodinae</taxon>
        <taxon>Ixodes</taxon>
    </lineage>
</organism>
<evidence type="ECO:0000256" key="2">
    <source>
        <dbReference type="SAM" id="SignalP"/>
    </source>
</evidence>
<feature type="compositionally biased region" description="Polar residues" evidence="1">
    <location>
        <begin position="35"/>
        <end position="54"/>
    </location>
</feature>
<evidence type="ECO:0000313" key="3">
    <source>
        <dbReference type="EMBL" id="JAA70393.1"/>
    </source>
</evidence>
<feature type="region of interest" description="Disordered" evidence="1">
    <location>
        <begin position="23"/>
        <end position="75"/>
    </location>
</feature>
<feature type="chain" id="PRO_5005517640" evidence="2">
    <location>
        <begin position="22"/>
        <end position="172"/>
    </location>
</feature>
<keyword evidence="2" id="KW-0732">Signal</keyword>
<sequence length="172" mass="18716">MDIRWTLAYFSFSVLLVLGDAQKSSEPATPKQAKVQKTPQSSNSATAKTNQAAPNKTPASAPTSPSTAPSTDPEICELSKKGSQIALQSLQCTLQHLPETIAGKWNAHMQAGKQKDSDLLKEICDAKEQNEDPEFMKKFSDDEKGMVNDTSILCRIRHTAPSECKVLQLVVA</sequence>
<name>A0A0K8RHN9_IXORI</name>
<evidence type="ECO:0000256" key="1">
    <source>
        <dbReference type="SAM" id="MobiDB-lite"/>
    </source>
</evidence>
<reference evidence="3" key="1">
    <citation type="submission" date="2012-12" db="EMBL/GenBank/DDBJ databases">
        <title>Identification and characterization of a phenylalanine ammonia-lyase gene family in Isatis indigotica Fort.</title>
        <authorList>
            <person name="Liu Q."/>
            <person name="Chen J."/>
            <person name="Zhou X."/>
            <person name="Di P."/>
            <person name="Xiao Y."/>
            <person name="Xuan H."/>
            <person name="Zhang L."/>
            <person name="Chen W."/>
        </authorList>
    </citation>
    <scope>NUCLEOTIDE SEQUENCE</scope>
    <source>
        <tissue evidence="3">Salivary gland</tissue>
    </source>
</reference>
<proteinExistence type="evidence at transcript level"/>
<feature type="compositionally biased region" description="Low complexity" evidence="1">
    <location>
        <begin position="57"/>
        <end position="71"/>
    </location>
</feature>